<dbReference type="EMBL" id="AZBU02000005">
    <property type="protein sequence ID" value="TKR76366.1"/>
    <property type="molecule type" value="Genomic_DNA"/>
</dbReference>
<proteinExistence type="predicted"/>
<keyword evidence="2" id="KW-1185">Reference proteome</keyword>
<dbReference type="Proteomes" id="UP000298663">
    <property type="component" value="Unassembled WGS sequence"/>
</dbReference>
<name>A0A4U5N1X5_STECR</name>
<organism evidence="1 2">
    <name type="scientific">Steinernema carpocapsae</name>
    <name type="common">Entomopathogenic nematode</name>
    <dbReference type="NCBI Taxonomy" id="34508"/>
    <lineage>
        <taxon>Eukaryota</taxon>
        <taxon>Metazoa</taxon>
        <taxon>Ecdysozoa</taxon>
        <taxon>Nematoda</taxon>
        <taxon>Chromadorea</taxon>
        <taxon>Rhabditida</taxon>
        <taxon>Tylenchina</taxon>
        <taxon>Panagrolaimomorpha</taxon>
        <taxon>Strongyloidoidea</taxon>
        <taxon>Steinernematidae</taxon>
        <taxon>Steinernema</taxon>
    </lineage>
</organism>
<evidence type="ECO:0000313" key="1">
    <source>
        <dbReference type="EMBL" id="TKR76366.1"/>
    </source>
</evidence>
<reference evidence="1 2" key="2">
    <citation type="journal article" date="2019" name="G3 (Bethesda)">
        <title>Hybrid Assembly of the Genome of the Entomopathogenic Nematode Steinernema carpocapsae Identifies the X-Chromosome.</title>
        <authorList>
            <person name="Serra L."/>
            <person name="Macchietto M."/>
            <person name="Macias-Munoz A."/>
            <person name="McGill C.J."/>
            <person name="Rodriguez I.M."/>
            <person name="Rodriguez B."/>
            <person name="Murad R."/>
            <person name="Mortazavi A."/>
        </authorList>
    </citation>
    <scope>NUCLEOTIDE SEQUENCE [LARGE SCALE GENOMIC DNA]</scope>
    <source>
        <strain evidence="1 2">ALL</strain>
    </source>
</reference>
<reference evidence="1 2" key="1">
    <citation type="journal article" date="2015" name="Genome Biol.">
        <title>Comparative genomics of Steinernema reveals deeply conserved gene regulatory networks.</title>
        <authorList>
            <person name="Dillman A.R."/>
            <person name="Macchietto M."/>
            <person name="Porter C.F."/>
            <person name="Rogers A."/>
            <person name="Williams B."/>
            <person name="Antoshechkin I."/>
            <person name="Lee M.M."/>
            <person name="Goodwin Z."/>
            <person name="Lu X."/>
            <person name="Lewis E.E."/>
            <person name="Goodrich-Blair H."/>
            <person name="Stock S.P."/>
            <person name="Adams B.J."/>
            <person name="Sternberg P.W."/>
            <person name="Mortazavi A."/>
        </authorList>
    </citation>
    <scope>NUCLEOTIDE SEQUENCE [LARGE SCALE GENOMIC DNA]</scope>
    <source>
        <strain evidence="1 2">ALL</strain>
    </source>
</reference>
<gene>
    <name evidence="1" type="ORF">L596_017512</name>
</gene>
<sequence>MAFVKDALSIISGLEKLSRHEKLSGSFGLCAEKLEANAHYKSLTLKDGAAEKVKEFFFEPSADKRNFFPKLRSMKNVDYTASGTETPSIDANLSNTLKKFFKEEGMLTLSLYCSKLSDQWVELFSSWQNLNFIILRDFFSEHIFQLLEKVLRQESLLKLGVHRDGFGIKGLDLFNRFLEQKQFLSLLFLCNAEDMKRRIMGEHNLEKFAGSIIKWMHKVQLHDASFEYLGRVDENTIQFQKKNLIVSYIDNGAREELNEELNEEFMARVEQSEIRFL</sequence>
<evidence type="ECO:0000313" key="2">
    <source>
        <dbReference type="Proteomes" id="UP000298663"/>
    </source>
</evidence>
<dbReference type="AlphaFoldDB" id="A0A4U5N1X5"/>
<protein>
    <submittedName>
        <fullName evidence="1">Uncharacterized protein</fullName>
    </submittedName>
</protein>
<accession>A0A4U5N1X5</accession>
<comment type="caution">
    <text evidence="1">The sequence shown here is derived from an EMBL/GenBank/DDBJ whole genome shotgun (WGS) entry which is preliminary data.</text>
</comment>